<feature type="transmembrane region" description="Helical" evidence="2">
    <location>
        <begin position="109"/>
        <end position="129"/>
    </location>
</feature>
<name>A0A919XD25_9BACI</name>
<accession>A0A919XD25</accession>
<dbReference type="Pfam" id="PF00905">
    <property type="entry name" value="Transpeptidase"/>
    <property type="match status" value="1"/>
</dbReference>
<feature type="transmembrane region" description="Helical" evidence="2">
    <location>
        <begin position="256"/>
        <end position="278"/>
    </location>
</feature>
<feature type="transmembrane region" description="Helical" evidence="2">
    <location>
        <begin position="155"/>
        <end position="177"/>
    </location>
</feature>
<evidence type="ECO:0000259" key="3">
    <source>
        <dbReference type="Pfam" id="PF00905"/>
    </source>
</evidence>
<dbReference type="PANTHER" id="PTHR34978">
    <property type="entry name" value="POSSIBLE SENSOR-TRANSDUCER PROTEIN BLAR"/>
    <property type="match status" value="1"/>
</dbReference>
<organism evidence="5 6">
    <name type="scientific">Ornithinibacillus bavariensis</name>
    <dbReference type="NCBI Taxonomy" id="545502"/>
    <lineage>
        <taxon>Bacteria</taxon>
        <taxon>Bacillati</taxon>
        <taxon>Bacillota</taxon>
        <taxon>Bacilli</taxon>
        <taxon>Bacillales</taxon>
        <taxon>Bacillaceae</taxon>
        <taxon>Ornithinibacillus</taxon>
    </lineage>
</organism>
<evidence type="ECO:0000313" key="5">
    <source>
        <dbReference type="EMBL" id="GIO28657.1"/>
    </source>
</evidence>
<gene>
    <name evidence="5" type="primary">blaR</name>
    <name evidence="5" type="ORF">J43TS3_32680</name>
</gene>
<feature type="domain" description="Penicillin-binding protein transpeptidase" evidence="3">
    <location>
        <begin position="318"/>
        <end position="521"/>
    </location>
</feature>
<dbReference type="EMBL" id="BORP01000008">
    <property type="protein sequence ID" value="GIO28657.1"/>
    <property type="molecule type" value="Genomic_DNA"/>
</dbReference>
<dbReference type="GO" id="GO:0008658">
    <property type="term" value="F:penicillin binding"/>
    <property type="evidence" value="ECO:0007669"/>
    <property type="project" value="InterPro"/>
</dbReference>
<dbReference type="InterPro" id="IPR052173">
    <property type="entry name" value="Beta-lactam_resp_regulator"/>
</dbReference>
<feature type="transmembrane region" description="Helical" evidence="2">
    <location>
        <begin position="50"/>
        <end position="70"/>
    </location>
</feature>
<proteinExistence type="inferred from homology"/>
<evidence type="ECO:0000256" key="2">
    <source>
        <dbReference type="SAM" id="Phobius"/>
    </source>
</evidence>
<evidence type="ECO:0000313" key="6">
    <source>
        <dbReference type="Proteomes" id="UP000676917"/>
    </source>
</evidence>
<reference evidence="5" key="1">
    <citation type="submission" date="2021-03" db="EMBL/GenBank/DDBJ databases">
        <title>Antimicrobial resistance genes in bacteria isolated from Japanese honey, and their potential for conferring macrolide and lincosamide resistance in the American foulbrood pathogen Paenibacillus larvae.</title>
        <authorList>
            <person name="Okamoto M."/>
            <person name="Kumagai M."/>
            <person name="Kanamori H."/>
            <person name="Takamatsu D."/>
        </authorList>
    </citation>
    <scope>NUCLEOTIDE SEQUENCE</scope>
    <source>
        <strain evidence="5">J43TS3</strain>
    </source>
</reference>
<dbReference type="InterPro" id="IPR001460">
    <property type="entry name" value="PCN-bd_Tpept"/>
</dbReference>
<sequence length="528" mass="61274">MFDWNPPEEMNTTAIHSSNDHLLNEKNWIQDFTVSVNHSTSDILNMTIGILWLTGIMISAIFVSIAWLQLRKIKRSVSKITQDDYLSLFEQAKQRLNISKQLIIGESPLVNSPMTFGIFQTYIVLPVHFDKYLTKEEVNYIFLHELNHFKFKDILSNYCIVIFQALYWFNPLVWYAFKEMRLDREIACDIAVLKLVNQHLHTAYGKTILRFANHTSIQRSFSFVNQLNGSKKQLTKRIKNIASFQSESKLLKLKSIIIFLLVGVFVMIQIPFVSAMAADNNQYHFDNKHTEYIDLVDYFSGYKGSFVLYDMQADQFRIYNEKLSTTRVSPDSTYKIYSALLSLESNIISPNNSLIKWDGTTYDYKAWNQNQDLNTAMTYSVNWYFQELDRRLKIDTIQAFLKNIKYGNQDLSGGIDQYWLESSLRISPVEQVQLLNVFYSNEFGWKEKNIQSIKSALKLEEKDNAVLYGKTGTGTVNGQDINGWFIGFVETNDNTYIFATNIQNEINSNGSNAVEITLEILKDFGIYR</sequence>
<dbReference type="SUPFAM" id="SSF56601">
    <property type="entry name" value="beta-lactamase/transpeptidase-like"/>
    <property type="match status" value="1"/>
</dbReference>
<keyword evidence="2" id="KW-0812">Transmembrane</keyword>
<dbReference type="InterPro" id="IPR012338">
    <property type="entry name" value="Beta-lactam/transpept-like"/>
</dbReference>
<evidence type="ECO:0000259" key="4">
    <source>
        <dbReference type="Pfam" id="PF05569"/>
    </source>
</evidence>
<dbReference type="PANTHER" id="PTHR34978:SF3">
    <property type="entry name" value="SLR0241 PROTEIN"/>
    <property type="match status" value="1"/>
</dbReference>
<dbReference type="AlphaFoldDB" id="A0A919XD25"/>
<evidence type="ECO:0000256" key="1">
    <source>
        <dbReference type="ARBA" id="ARBA00011075"/>
    </source>
</evidence>
<keyword evidence="2" id="KW-1133">Transmembrane helix</keyword>
<dbReference type="InterPro" id="IPR008756">
    <property type="entry name" value="Peptidase_M56"/>
</dbReference>
<dbReference type="Pfam" id="PF05569">
    <property type="entry name" value="Peptidase_M56"/>
    <property type="match status" value="1"/>
</dbReference>
<keyword evidence="2" id="KW-0472">Membrane</keyword>
<comment type="similarity">
    <text evidence="1">Belongs to the peptidase M56 family.</text>
</comment>
<protein>
    <submittedName>
        <fullName evidence="5">BlaR1 family beta-lactam sensor/signal transducer</fullName>
    </submittedName>
</protein>
<keyword evidence="6" id="KW-1185">Reference proteome</keyword>
<dbReference type="Gene3D" id="3.40.710.10">
    <property type="entry name" value="DD-peptidase/beta-lactamase superfamily"/>
    <property type="match status" value="1"/>
</dbReference>
<dbReference type="CDD" id="cd07341">
    <property type="entry name" value="M56_BlaR1_MecR1_like"/>
    <property type="match status" value="1"/>
</dbReference>
<dbReference type="NCBIfam" id="NF000326">
    <property type="entry name" value="blaR1_generic"/>
    <property type="match status" value="1"/>
</dbReference>
<comment type="caution">
    <text evidence="5">The sequence shown here is derived from an EMBL/GenBank/DDBJ whole genome shotgun (WGS) entry which is preliminary data.</text>
</comment>
<feature type="domain" description="Peptidase M56" evidence="4">
    <location>
        <begin position="11"/>
        <end position="241"/>
    </location>
</feature>
<dbReference type="Proteomes" id="UP000676917">
    <property type="component" value="Unassembled WGS sequence"/>
</dbReference>